<keyword evidence="1" id="KW-0808">Transferase</keyword>
<protein>
    <submittedName>
        <fullName evidence="1">Glycosyltransferase</fullName>
        <ecNumber evidence="1">2.4.-.-</ecNumber>
    </submittedName>
</protein>
<dbReference type="Gene3D" id="3.40.50.2000">
    <property type="entry name" value="Glycogen Phosphorylase B"/>
    <property type="match status" value="1"/>
</dbReference>
<dbReference type="SUPFAM" id="SSF53756">
    <property type="entry name" value="UDP-Glycosyltransferase/glycogen phosphorylase"/>
    <property type="match status" value="1"/>
</dbReference>
<proteinExistence type="predicted"/>
<keyword evidence="2" id="KW-1185">Reference proteome</keyword>
<dbReference type="GO" id="GO:0016757">
    <property type="term" value="F:glycosyltransferase activity"/>
    <property type="evidence" value="ECO:0007669"/>
    <property type="project" value="UniProtKB-KW"/>
</dbReference>
<dbReference type="AlphaFoldDB" id="A0AAW9QQ18"/>
<gene>
    <name evidence="1" type="ORF">V4F39_22440</name>
</gene>
<sequence length="564" mass="60226">MKHHDAPPRRAGADAFLRSNSDAYEWAVRRCQSFDPVRRPEAALAAVATAAGFAAAFHAGRFADGAIENIALRIGSLSYPLPPDDLGIVMRPPQHPGRRRVLHVATHMVGIAGHARMLGHWVRSDATRCHSLVLLDQQARPVPAWLIEAVRASGGDFASLPSYAPVLDRARWLREVARRDADLVVLHHDGHDVIPVVAFAVPGGPPVAVLHHADHQFWLGSSVADAVIHLRSPACAHSAARRQVAVNLVLPVPLAVREEVPSRALARQALGIRPDRTVLLSIGREVKYRPCGDFDFVATAGRILERLPGAHLYVVGATPAALAPHLRSVPHARLHLVGSVDDPSVYRAAADVYLESFPFGSQTALLESALCGLPVVPAYAPLFELLVANDDAVADLLPNPPDEAAYIDQAVALAQDPARCAAAGAALRARLLADHVGAGWQARLEAVYRVTDGLVHRPHTLAPSGPVLSPADVGLSLWHVAADGRHFAPVGPQDMLPVAVASHSAYVSRVVRDFSGARCRAWRAVTLDPLSAARWRVLGVALLGPYAGTLRRLAAATTCREAAA</sequence>
<name>A0AAW9QQ18_9BURK</name>
<dbReference type="Proteomes" id="UP001336250">
    <property type="component" value="Unassembled WGS sequence"/>
</dbReference>
<evidence type="ECO:0000313" key="1">
    <source>
        <dbReference type="EMBL" id="MEF7616690.1"/>
    </source>
</evidence>
<comment type="caution">
    <text evidence="1">The sequence shown here is derived from an EMBL/GenBank/DDBJ whole genome shotgun (WGS) entry which is preliminary data.</text>
</comment>
<evidence type="ECO:0000313" key="2">
    <source>
        <dbReference type="Proteomes" id="UP001336250"/>
    </source>
</evidence>
<reference evidence="1 2" key="1">
    <citation type="submission" date="2024-02" db="EMBL/GenBank/DDBJ databases">
        <title>Genome sequence of Aquincola sp. MAHUQ-54.</title>
        <authorList>
            <person name="Huq M.A."/>
        </authorList>
    </citation>
    <scope>NUCLEOTIDE SEQUENCE [LARGE SCALE GENOMIC DNA]</scope>
    <source>
        <strain evidence="1 2">MAHUQ-54</strain>
    </source>
</reference>
<dbReference type="EC" id="2.4.-.-" evidence="1"/>
<keyword evidence="1" id="KW-0328">Glycosyltransferase</keyword>
<dbReference type="RefSeq" id="WP_332292246.1">
    <property type="nucleotide sequence ID" value="NZ_JAZIBG010000048.1"/>
</dbReference>
<dbReference type="EMBL" id="JAZIBG010000048">
    <property type="protein sequence ID" value="MEF7616690.1"/>
    <property type="molecule type" value="Genomic_DNA"/>
</dbReference>
<organism evidence="1 2">
    <name type="scientific">Aquincola agrisoli</name>
    <dbReference type="NCBI Taxonomy" id="3119538"/>
    <lineage>
        <taxon>Bacteria</taxon>
        <taxon>Pseudomonadati</taxon>
        <taxon>Pseudomonadota</taxon>
        <taxon>Betaproteobacteria</taxon>
        <taxon>Burkholderiales</taxon>
        <taxon>Sphaerotilaceae</taxon>
        <taxon>Aquincola</taxon>
    </lineage>
</organism>
<accession>A0AAW9QQ18</accession>
<dbReference type="Pfam" id="PF13692">
    <property type="entry name" value="Glyco_trans_1_4"/>
    <property type="match status" value="1"/>
</dbReference>